<feature type="transmembrane region" description="Helical" evidence="1">
    <location>
        <begin position="12"/>
        <end position="34"/>
    </location>
</feature>
<feature type="transmembrane region" description="Helical" evidence="1">
    <location>
        <begin position="55"/>
        <end position="78"/>
    </location>
</feature>
<keyword evidence="1" id="KW-1133">Transmembrane helix</keyword>
<dbReference type="Proteomes" id="UP001210770">
    <property type="component" value="Chromosome"/>
</dbReference>
<evidence type="ECO:0000256" key="1">
    <source>
        <dbReference type="SAM" id="Phobius"/>
    </source>
</evidence>
<proteinExistence type="predicted"/>
<keyword evidence="1" id="KW-0472">Membrane</keyword>
<accession>A0AAX3LT50</accession>
<evidence type="ECO:0000313" key="2">
    <source>
        <dbReference type="EMBL" id="WCE71720.1"/>
    </source>
</evidence>
<name>A0AAX3LT50_9RHOB</name>
<protein>
    <submittedName>
        <fullName evidence="2">Uncharacterized protein</fullName>
    </submittedName>
</protein>
<dbReference type="RefSeq" id="WP_271689863.1">
    <property type="nucleotide sequence ID" value="NZ_CP116423.1"/>
</dbReference>
<reference evidence="2" key="1">
    <citation type="submission" date="2023-01" db="EMBL/GenBank/DDBJ databases">
        <title>Comparative genomic analysis of cold water coral derived Sulfitobacter faviae: insights into their metabolism and habitat adaptation.</title>
        <authorList>
            <person name="Guo Y."/>
            <person name="Lin S."/>
            <person name="Huang Z."/>
            <person name="Tang K."/>
            <person name="Wang X."/>
        </authorList>
    </citation>
    <scope>NUCLEOTIDE SEQUENCE</scope>
    <source>
        <strain evidence="2">SCSIO W_1865</strain>
    </source>
</reference>
<dbReference type="EMBL" id="CP116423">
    <property type="protein sequence ID" value="WCE71720.1"/>
    <property type="molecule type" value="Genomic_DNA"/>
</dbReference>
<keyword evidence="1" id="KW-0812">Transmembrane</keyword>
<organism evidence="2 3">
    <name type="scientific">Sulfitobacter faviae</name>
    <dbReference type="NCBI Taxonomy" id="1775881"/>
    <lineage>
        <taxon>Bacteria</taxon>
        <taxon>Pseudomonadati</taxon>
        <taxon>Pseudomonadota</taxon>
        <taxon>Alphaproteobacteria</taxon>
        <taxon>Rhodobacterales</taxon>
        <taxon>Roseobacteraceae</taxon>
        <taxon>Sulfitobacter</taxon>
    </lineage>
</organism>
<gene>
    <name evidence="2" type="ORF">PL336_07790</name>
</gene>
<sequence>MESANTSIFDLMVWGGAGLSLLGLLGLGWCIIKVSRAKRAQLDDEAMRVVLRKVVPLNMGALFLSVIGLMLVILGISLG</sequence>
<dbReference type="AlphaFoldDB" id="A0AAX3LT50"/>
<evidence type="ECO:0000313" key="3">
    <source>
        <dbReference type="Proteomes" id="UP001210770"/>
    </source>
</evidence>